<keyword evidence="2 5" id="KW-0812">Transmembrane</keyword>
<feature type="transmembrane region" description="Helical" evidence="5">
    <location>
        <begin position="297"/>
        <end position="318"/>
    </location>
</feature>
<organism evidence="7">
    <name type="scientific">Timema poppense</name>
    <name type="common">Walking stick</name>
    <dbReference type="NCBI Taxonomy" id="170557"/>
    <lineage>
        <taxon>Eukaryota</taxon>
        <taxon>Metazoa</taxon>
        <taxon>Ecdysozoa</taxon>
        <taxon>Arthropoda</taxon>
        <taxon>Hexapoda</taxon>
        <taxon>Insecta</taxon>
        <taxon>Pterygota</taxon>
        <taxon>Neoptera</taxon>
        <taxon>Polyneoptera</taxon>
        <taxon>Phasmatodea</taxon>
        <taxon>Timematodea</taxon>
        <taxon>Timematoidea</taxon>
        <taxon>Timematidae</taxon>
        <taxon>Timema</taxon>
    </lineage>
</organism>
<gene>
    <name evidence="7" type="ORF">TPSB3V08_LOCUS10054</name>
</gene>
<dbReference type="Pfam" id="PF01490">
    <property type="entry name" value="Aa_trans"/>
    <property type="match status" value="2"/>
</dbReference>
<reference evidence="7" key="1">
    <citation type="submission" date="2020-11" db="EMBL/GenBank/DDBJ databases">
        <authorList>
            <person name="Tran Van P."/>
        </authorList>
    </citation>
    <scope>NUCLEOTIDE SEQUENCE</scope>
</reference>
<keyword evidence="4 5" id="KW-0472">Membrane</keyword>
<feature type="transmembrane region" description="Helical" evidence="5">
    <location>
        <begin position="74"/>
        <end position="93"/>
    </location>
</feature>
<dbReference type="InterPro" id="IPR013057">
    <property type="entry name" value="AA_transpt_TM"/>
</dbReference>
<protein>
    <recommendedName>
        <fullName evidence="6">Amino acid transporter transmembrane domain-containing protein</fullName>
    </recommendedName>
</protein>
<keyword evidence="3 5" id="KW-1133">Transmembrane helix</keyword>
<accession>A0A7R9DJK3</accession>
<feature type="domain" description="Amino acid transporter transmembrane" evidence="6">
    <location>
        <begin position="273"/>
        <end position="468"/>
    </location>
</feature>
<dbReference type="PANTHER" id="PTHR22950:SF340">
    <property type="entry name" value="AMINO ACID TRANSPORTER TRANSMEMBRANE DOMAIN-CONTAINING PROTEIN-RELATED"/>
    <property type="match status" value="1"/>
</dbReference>
<comment type="subcellular location">
    <subcellularLocation>
        <location evidence="1">Membrane</location>
        <topology evidence="1">Multi-pass membrane protein</topology>
    </subcellularLocation>
</comment>
<evidence type="ECO:0000313" key="7">
    <source>
        <dbReference type="EMBL" id="CAD7415020.1"/>
    </source>
</evidence>
<feature type="transmembrane region" description="Helical" evidence="5">
    <location>
        <begin position="137"/>
        <end position="157"/>
    </location>
</feature>
<feature type="transmembrane region" description="Helical" evidence="5">
    <location>
        <begin position="451"/>
        <end position="473"/>
    </location>
</feature>
<sequence>MPNAFLKAGLAVGTVGTILIGSLCIYCLHILVKRQYDLCKKMRVPMLSYPKTMEIALQDGPGPLRGAAKYSGTVVNAFLILYQLGICCVYIVFVATNIKQVGDKYYREMDVKIYMLILLGPLILINYIRNLKLLAPFSVFANIITFVGLGITMYYLFDGIPSPMERQLVGDVKDYPLFIGTTLFALEAVGVVRLMKLRAQKYYFEETEGLWLQEKALYRGPDSQLELVCLKYESKPNTRRHHDLKLIIALENNMKKPQDFWDYTGFFNKYMFVVVFQIIALENNMKKPQDFGGYTGVLNKGMSVIVFLYVFVGFVGYLKYGEDAMGSVTLNLPTDEILAQSVKIMFAVAIFITYALQCYVPVEIVWNTYLKERMAKRSETMQTLVEYLMRTAMVLGTFLLAVAIPRLELFISLFGALCLSALGIAFPALIELCLFWPDKFGRCRWILFKDILIILCGIFGLVIGTYTSLLGIITSML</sequence>
<evidence type="ECO:0000256" key="5">
    <source>
        <dbReference type="SAM" id="Phobius"/>
    </source>
</evidence>
<proteinExistence type="predicted"/>
<feature type="transmembrane region" description="Helical" evidence="5">
    <location>
        <begin position="113"/>
        <end position="130"/>
    </location>
</feature>
<feature type="transmembrane region" description="Helical" evidence="5">
    <location>
        <begin position="344"/>
        <end position="366"/>
    </location>
</feature>
<evidence type="ECO:0000259" key="6">
    <source>
        <dbReference type="Pfam" id="PF01490"/>
    </source>
</evidence>
<evidence type="ECO:0000256" key="1">
    <source>
        <dbReference type="ARBA" id="ARBA00004141"/>
    </source>
</evidence>
<dbReference type="GO" id="GO:0015179">
    <property type="term" value="F:L-amino acid transmembrane transporter activity"/>
    <property type="evidence" value="ECO:0007669"/>
    <property type="project" value="TreeGrafter"/>
</dbReference>
<feature type="transmembrane region" description="Helical" evidence="5">
    <location>
        <begin position="387"/>
        <end position="404"/>
    </location>
</feature>
<feature type="transmembrane region" description="Helical" evidence="5">
    <location>
        <begin position="410"/>
        <end position="430"/>
    </location>
</feature>
<dbReference type="EMBL" id="OD008612">
    <property type="protein sequence ID" value="CAD7415020.1"/>
    <property type="molecule type" value="Genomic_DNA"/>
</dbReference>
<evidence type="ECO:0000256" key="3">
    <source>
        <dbReference type="ARBA" id="ARBA00022989"/>
    </source>
</evidence>
<feature type="transmembrane region" description="Helical" evidence="5">
    <location>
        <begin position="177"/>
        <end position="195"/>
    </location>
</feature>
<dbReference type="AlphaFoldDB" id="A0A7R9DJK3"/>
<dbReference type="PANTHER" id="PTHR22950">
    <property type="entry name" value="AMINO ACID TRANSPORTER"/>
    <property type="match status" value="1"/>
</dbReference>
<evidence type="ECO:0000256" key="2">
    <source>
        <dbReference type="ARBA" id="ARBA00022692"/>
    </source>
</evidence>
<feature type="transmembrane region" description="Helical" evidence="5">
    <location>
        <begin position="6"/>
        <end position="32"/>
    </location>
</feature>
<name>A0A7R9DJK3_TIMPO</name>
<feature type="domain" description="Amino acid transporter transmembrane" evidence="6">
    <location>
        <begin position="1"/>
        <end position="191"/>
    </location>
</feature>
<evidence type="ECO:0000256" key="4">
    <source>
        <dbReference type="ARBA" id="ARBA00023136"/>
    </source>
</evidence>
<dbReference type="GO" id="GO:0005774">
    <property type="term" value="C:vacuolar membrane"/>
    <property type="evidence" value="ECO:0007669"/>
    <property type="project" value="TreeGrafter"/>
</dbReference>